<name>G0IY02_CYCMS</name>
<sequence>MNLNLEYMVKIGDNPATIYYSFDGKTKMVRGVRITGNVELHQVRWVLSNAPSSEGDLIKNFQKRVGKKVIIKYVPVDITFADFWEKYGNKIGKKKRAEHLWGLLNTEERQKAIAYLDSYNSYLRQNPNITKLYPETYLSQERWNN</sequence>
<organism evidence="1 2">
    <name type="scientific">Cyclobacterium marinum (strain ATCC 25205 / DSM 745 / LMG 13164 / NCIMB 1802)</name>
    <name type="common">Flectobacillus marinus</name>
    <dbReference type="NCBI Taxonomy" id="880070"/>
    <lineage>
        <taxon>Bacteria</taxon>
        <taxon>Pseudomonadati</taxon>
        <taxon>Bacteroidota</taxon>
        <taxon>Cytophagia</taxon>
        <taxon>Cytophagales</taxon>
        <taxon>Cyclobacteriaceae</taxon>
        <taxon>Cyclobacterium</taxon>
    </lineage>
</organism>
<dbReference type="HOGENOM" id="CLU_143403_0_0_10"/>
<dbReference type="Proteomes" id="UP000001635">
    <property type="component" value="Chromosome"/>
</dbReference>
<evidence type="ECO:0000313" key="2">
    <source>
        <dbReference type="Proteomes" id="UP000001635"/>
    </source>
</evidence>
<dbReference type="AlphaFoldDB" id="G0IY02"/>
<dbReference type="STRING" id="880070.Cycma_0560"/>
<dbReference type="KEGG" id="cmr:Cycma_0560"/>
<keyword evidence="2" id="KW-1185">Reference proteome</keyword>
<evidence type="ECO:0000313" key="1">
    <source>
        <dbReference type="EMBL" id="AEL24335.1"/>
    </source>
</evidence>
<gene>
    <name evidence="1" type="ordered locus">Cycma_0560</name>
</gene>
<protein>
    <submittedName>
        <fullName evidence="1">Uncharacterized protein</fullName>
    </submittedName>
</protein>
<accession>G0IY02</accession>
<dbReference type="EMBL" id="CP002955">
    <property type="protein sequence ID" value="AEL24335.1"/>
    <property type="molecule type" value="Genomic_DNA"/>
</dbReference>
<proteinExistence type="predicted"/>
<reference evidence="2" key="1">
    <citation type="submission" date="2011-07" db="EMBL/GenBank/DDBJ databases">
        <title>The complete genome of Cyclobacterium marinum DSM 745.</title>
        <authorList>
            <person name="Lucas S."/>
            <person name="Han J."/>
            <person name="Lapidus A."/>
            <person name="Bruce D."/>
            <person name="Goodwin L."/>
            <person name="Pitluck S."/>
            <person name="Peters L."/>
            <person name="Kyrpides N."/>
            <person name="Mavromatis K."/>
            <person name="Ivanova N."/>
            <person name="Ovchinnikova G."/>
            <person name="Chertkov O."/>
            <person name="Detter J.C."/>
            <person name="Tapia R."/>
            <person name="Han C."/>
            <person name="Land M."/>
            <person name="Hauser L."/>
            <person name="Markowitz V."/>
            <person name="Cheng J.-F."/>
            <person name="Hugenholtz P."/>
            <person name="Woyke T."/>
            <person name="Wu D."/>
            <person name="Tindall B."/>
            <person name="Schuetze A."/>
            <person name="Brambilla E."/>
            <person name="Klenk H.-P."/>
            <person name="Eisen J.A."/>
        </authorList>
    </citation>
    <scope>NUCLEOTIDE SEQUENCE [LARGE SCALE GENOMIC DNA]</scope>
    <source>
        <strain evidence="2">ATCC 25205 / DSM 745 / LMG 13164 / NCIMB 1802</strain>
    </source>
</reference>